<dbReference type="AlphaFoldDB" id="A0A6P0HDB5"/>
<accession>A0A6P0HDB5</accession>
<dbReference type="Gene3D" id="3.40.50.10170">
    <property type="match status" value="1"/>
</dbReference>
<keyword evidence="1" id="KW-0446">Lipid-binding</keyword>
<dbReference type="EMBL" id="JAAGXA010000001">
    <property type="protein sequence ID" value="NEN76822.1"/>
    <property type="molecule type" value="Genomic_DNA"/>
</dbReference>
<dbReference type="InterPro" id="IPR003797">
    <property type="entry name" value="DegV"/>
</dbReference>
<dbReference type="PROSITE" id="PS51482">
    <property type="entry name" value="DEGV"/>
    <property type="match status" value="1"/>
</dbReference>
<proteinExistence type="predicted"/>
<organism evidence="2 3">
    <name type="scientific">Nocardioides zeae</name>
    <dbReference type="NCBI Taxonomy" id="1457234"/>
    <lineage>
        <taxon>Bacteria</taxon>
        <taxon>Bacillati</taxon>
        <taxon>Actinomycetota</taxon>
        <taxon>Actinomycetes</taxon>
        <taxon>Propionibacteriales</taxon>
        <taxon>Nocardioidaceae</taxon>
        <taxon>Nocardioides</taxon>
    </lineage>
</organism>
<dbReference type="RefSeq" id="WP_163770189.1">
    <property type="nucleotide sequence ID" value="NZ_JAAGXA010000001.1"/>
</dbReference>
<dbReference type="InterPro" id="IPR043168">
    <property type="entry name" value="DegV_C"/>
</dbReference>
<dbReference type="Gene3D" id="3.30.1180.10">
    <property type="match status" value="1"/>
</dbReference>
<dbReference type="SUPFAM" id="SSF82549">
    <property type="entry name" value="DAK1/DegV-like"/>
    <property type="match status" value="1"/>
</dbReference>
<comment type="caution">
    <text evidence="2">The sequence shown here is derived from an EMBL/GenBank/DDBJ whole genome shotgun (WGS) entry which is preliminary data.</text>
</comment>
<dbReference type="InterPro" id="IPR050270">
    <property type="entry name" value="DegV_domain_contain"/>
</dbReference>
<evidence type="ECO:0000313" key="3">
    <source>
        <dbReference type="Proteomes" id="UP000468687"/>
    </source>
</evidence>
<keyword evidence="3" id="KW-1185">Reference proteome</keyword>
<sequence length="288" mass="29648">MAARRTAVVTDSTAQLDAATVERLGVVVVPLQVVIGDEVYDEDTDAGSAERITEALRGRTPVSTSRPGPAVLEELYARLTAEGHDEILSVHLSGAVSGTYESALLAARTVDVPIRTVDTRQVGPATGYAVESAVARLREGATLDAAAKAARDRAAAAESLFYVDSLEYLRRGGRVGAAAALVGGVLAVKPILTIENGTVASKEKVRTASKALARLEALAVEASGEQQVEIGVAHLANPDAAATLTEALTERLADQLGGREVRCSELSAVLGVHAGPGTVAVCVAPLPV</sequence>
<dbReference type="PANTHER" id="PTHR33434">
    <property type="entry name" value="DEGV DOMAIN-CONTAINING PROTEIN DR_1986-RELATED"/>
    <property type="match status" value="1"/>
</dbReference>
<dbReference type="Pfam" id="PF02645">
    <property type="entry name" value="DegV"/>
    <property type="match status" value="1"/>
</dbReference>
<dbReference type="NCBIfam" id="TIGR00762">
    <property type="entry name" value="DegV"/>
    <property type="match status" value="1"/>
</dbReference>
<protein>
    <submittedName>
        <fullName evidence="2">DegV family protein</fullName>
    </submittedName>
</protein>
<gene>
    <name evidence="2" type="ORF">G3T38_00865</name>
</gene>
<evidence type="ECO:0000313" key="2">
    <source>
        <dbReference type="EMBL" id="NEN76822.1"/>
    </source>
</evidence>
<dbReference type="PANTHER" id="PTHR33434:SF2">
    <property type="entry name" value="FATTY ACID-BINDING PROTEIN TM_1468"/>
    <property type="match status" value="1"/>
</dbReference>
<name>A0A6P0HDB5_9ACTN</name>
<dbReference type="Proteomes" id="UP000468687">
    <property type="component" value="Unassembled WGS sequence"/>
</dbReference>
<dbReference type="GO" id="GO:0008289">
    <property type="term" value="F:lipid binding"/>
    <property type="evidence" value="ECO:0007669"/>
    <property type="project" value="UniProtKB-KW"/>
</dbReference>
<reference evidence="2 3" key="1">
    <citation type="journal article" date="2014" name="Int. J. Syst. Evol. Microbiol.">
        <title>Nocardioides zeae sp. nov., isolated from the stem of Zea mays.</title>
        <authorList>
            <person name="Glaeser S.P."/>
            <person name="McInroy J.A."/>
            <person name="Busse H.J."/>
            <person name="Kampfer P."/>
        </authorList>
    </citation>
    <scope>NUCLEOTIDE SEQUENCE [LARGE SCALE GENOMIC DNA]</scope>
    <source>
        <strain evidence="2 3">JCM 30728</strain>
    </source>
</reference>
<evidence type="ECO:0000256" key="1">
    <source>
        <dbReference type="ARBA" id="ARBA00023121"/>
    </source>
</evidence>